<dbReference type="InterPro" id="IPR004722">
    <property type="entry name" value="DHOase"/>
</dbReference>
<evidence type="ECO:0000313" key="4">
    <source>
        <dbReference type="Proteomes" id="UP000018766"/>
    </source>
</evidence>
<dbReference type="GO" id="GO:0005737">
    <property type="term" value="C:cytoplasm"/>
    <property type="evidence" value="ECO:0007669"/>
    <property type="project" value="TreeGrafter"/>
</dbReference>
<proteinExistence type="predicted"/>
<evidence type="ECO:0000256" key="1">
    <source>
        <dbReference type="ARBA" id="ARBA00022975"/>
    </source>
</evidence>
<dbReference type="GO" id="GO:0006221">
    <property type="term" value="P:pyrimidine nucleotide biosynthetic process"/>
    <property type="evidence" value="ECO:0007669"/>
    <property type="project" value="UniProtKB-KW"/>
</dbReference>
<dbReference type="RefSeq" id="WP_023950698.1">
    <property type="nucleotide sequence ID" value="NZ_AYSV01000075.1"/>
</dbReference>
<dbReference type="InterPro" id="IPR050138">
    <property type="entry name" value="DHOase/Allantoinase_Hydrolase"/>
</dbReference>
<dbReference type="SUPFAM" id="SSF51338">
    <property type="entry name" value="Composite domain of metallo-dependent hydrolases"/>
    <property type="match status" value="1"/>
</dbReference>
<dbReference type="Gene3D" id="2.30.40.10">
    <property type="entry name" value="Urease, subunit C, domain 1"/>
    <property type="match status" value="1"/>
</dbReference>
<dbReference type="GO" id="GO:0006145">
    <property type="term" value="P:purine nucleobase catabolic process"/>
    <property type="evidence" value="ECO:0007669"/>
    <property type="project" value="TreeGrafter"/>
</dbReference>
<dbReference type="Pfam" id="PF12890">
    <property type="entry name" value="DHOase"/>
    <property type="match status" value="1"/>
</dbReference>
<dbReference type="InterPro" id="IPR011059">
    <property type="entry name" value="Metal-dep_hydrolase_composite"/>
</dbReference>
<evidence type="ECO:0000259" key="2">
    <source>
        <dbReference type="Pfam" id="PF12890"/>
    </source>
</evidence>
<dbReference type="InterPro" id="IPR024403">
    <property type="entry name" value="DHOase_cat"/>
</dbReference>
<dbReference type="EC" id="3.5.2.3" evidence="3"/>
<organism evidence="3 4">
    <name type="scientific">Pelistega indica</name>
    <dbReference type="NCBI Taxonomy" id="1414851"/>
    <lineage>
        <taxon>Bacteria</taxon>
        <taxon>Pseudomonadati</taxon>
        <taxon>Pseudomonadota</taxon>
        <taxon>Betaproteobacteria</taxon>
        <taxon>Burkholderiales</taxon>
        <taxon>Alcaligenaceae</taxon>
        <taxon>Pelistega</taxon>
    </lineage>
</organism>
<feature type="domain" description="Dihydroorotase catalytic" evidence="2">
    <location>
        <begin position="49"/>
        <end position="237"/>
    </location>
</feature>
<dbReference type="PATRIC" id="fig|1414851.3.peg.1191"/>
<protein>
    <submittedName>
        <fullName evidence="3">Dihydroorotase</fullName>
        <ecNumber evidence="3">3.5.2.3</ecNumber>
    </submittedName>
</protein>
<dbReference type="PANTHER" id="PTHR43668:SF2">
    <property type="entry name" value="ALLANTOINASE"/>
    <property type="match status" value="1"/>
</dbReference>
<accession>V8G6K2</accession>
<dbReference type="Gene3D" id="3.20.20.140">
    <property type="entry name" value="Metal-dependent hydrolases"/>
    <property type="match status" value="1"/>
</dbReference>
<dbReference type="PANTHER" id="PTHR43668">
    <property type="entry name" value="ALLANTOINASE"/>
    <property type="match status" value="1"/>
</dbReference>
<dbReference type="InterPro" id="IPR032466">
    <property type="entry name" value="Metal_Hydrolase"/>
</dbReference>
<keyword evidence="4" id="KW-1185">Reference proteome</keyword>
<dbReference type="EMBL" id="AYSV01000075">
    <property type="protein sequence ID" value="ETD72164.1"/>
    <property type="molecule type" value="Genomic_DNA"/>
</dbReference>
<reference evidence="3 4" key="1">
    <citation type="submission" date="2013-11" db="EMBL/GenBank/DDBJ databases">
        <title>Genomic analysis of Pelistega sp. HM-7.</title>
        <authorList>
            <person name="Kumbhare S.V."/>
            <person name="Shetty S.A."/>
            <person name="Sharma O."/>
            <person name="Dhotre D.P."/>
        </authorList>
    </citation>
    <scope>NUCLEOTIDE SEQUENCE [LARGE SCALE GENOMIC DNA]</scope>
    <source>
        <strain evidence="3 4">HM-7</strain>
    </source>
</reference>
<comment type="caution">
    <text evidence="3">The sequence shown here is derived from an EMBL/GenBank/DDBJ whole genome shotgun (WGS) entry which is preliminary data.</text>
</comment>
<dbReference type="NCBIfam" id="NF005791">
    <property type="entry name" value="PRK07627.1"/>
    <property type="match status" value="1"/>
</dbReference>
<keyword evidence="3" id="KW-0378">Hydrolase</keyword>
<dbReference type="AlphaFoldDB" id="V8G6K2"/>
<dbReference type="OrthoDB" id="9803027at2"/>
<dbReference type="Proteomes" id="UP000018766">
    <property type="component" value="Unassembled WGS sequence"/>
</dbReference>
<dbReference type="SUPFAM" id="SSF51556">
    <property type="entry name" value="Metallo-dependent hydrolases"/>
    <property type="match status" value="1"/>
</dbReference>
<keyword evidence="1" id="KW-0665">Pyrimidine biosynthesis</keyword>
<dbReference type="NCBIfam" id="TIGR00857">
    <property type="entry name" value="pyrC_multi"/>
    <property type="match status" value="1"/>
</dbReference>
<dbReference type="GO" id="GO:0004038">
    <property type="term" value="F:allantoinase activity"/>
    <property type="evidence" value="ECO:0007669"/>
    <property type="project" value="TreeGrafter"/>
</dbReference>
<sequence length="430" mass="46505">MKLRIINGRLIDPSSKRDEQVTLDIAAGRIVGINAEDSSPVDQVIDAKGKAIIPGLVDLSVRLREPGNEYRATLESEMNAALAGGVTSLVLPPDTDPSLDEPGLVEMLKHRARQLNQANLYPLGAMTIGLKGETLTEMAELTEAGSVAFSQANKGLLNLSTLNRAMMYAKTFDYTLWIQPSEEDLVSGGVAASGAYASRIGLAGIPVQAETIALHTLFELQRSNKARLHLCRLTSAEGIELVRQAKARGLPVTCDVSINHVHLIDSDIGYFDSNYCLYPPLRSQRDRDAITKGLLDGTIDAICSDHTPVDDEEKLLPFAQAEPGAVGVELLLSLVYKWSLEQKIPFVDALAKITLNPYHILKQGASALPPCGQLTIGSPADLALVDLDAYWTVSRENLASQSAHTPFNGYELPAKVKMTMVGGRIVWQGE</sequence>
<name>V8G6K2_9BURK</name>
<dbReference type="CDD" id="cd01317">
    <property type="entry name" value="DHOase_IIa"/>
    <property type="match status" value="1"/>
</dbReference>
<evidence type="ECO:0000313" key="3">
    <source>
        <dbReference type="EMBL" id="ETD72164.1"/>
    </source>
</evidence>
<gene>
    <name evidence="3" type="ORF">V757_05870</name>
</gene>
<dbReference type="GO" id="GO:0046872">
    <property type="term" value="F:metal ion binding"/>
    <property type="evidence" value="ECO:0007669"/>
    <property type="project" value="InterPro"/>
</dbReference>
<dbReference type="GO" id="GO:0004151">
    <property type="term" value="F:dihydroorotase activity"/>
    <property type="evidence" value="ECO:0007669"/>
    <property type="project" value="UniProtKB-EC"/>
</dbReference>